<dbReference type="SUPFAM" id="SSF74653">
    <property type="entry name" value="TolA/TonB C-terminal domain"/>
    <property type="match status" value="1"/>
</dbReference>
<feature type="transmembrane region" description="Helical" evidence="2">
    <location>
        <begin position="6"/>
        <end position="29"/>
    </location>
</feature>
<keyword evidence="2" id="KW-0812">Transmembrane</keyword>
<proteinExistence type="predicted"/>
<feature type="compositionally biased region" description="Basic and acidic residues" evidence="1">
    <location>
        <begin position="122"/>
        <end position="149"/>
    </location>
</feature>
<dbReference type="Proteomes" id="UP000501568">
    <property type="component" value="Chromosome"/>
</dbReference>
<dbReference type="EMBL" id="CP049109">
    <property type="protein sequence ID" value="QIG81385.1"/>
    <property type="molecule type" value="Genomic_DNA"/>
</dbReference>
<dbReference type="Gene3D" id="3.30.1150.10">
    <property type="match status" value="1"/>
</dbReference>
<sequence length="271" mass="29589">MDSGEGTGLGVAVFGHVLLFGGLSLGFLATPNPTSFEQQPIEVSLTDDIALVSASQVPDAQVPAARLAEEEGPVEHEVPEANEAEPEPVTQPRSEEQPAPTRAPTTRPEPEPSRSPRAASTTRREQPREQPTRRDVRPTGRLDGMDLGRSDTASQSQSTTAPAATLGDREVASLRAEIRRQLRPHWSPPTGADSEKLVTFVRVRLNRDGSLAARPTVIRTEGRTASNRGQVSLHQERAIRAVELASPFRLPDRFYDAWKDFDISLDQRLAL</sequence>
<dbReference type="RefSeq" id="WP_165328311.1">
    <property type="nucleotide sequence ID" value="NZ_CP049109.1"/>
</dbReference>
<evidence type="ECO:0000256" key="2">
    <source>
        <dbReference type="SAM" id="Phobius"/>
    </source>
</evidence>
<evidence type="ECO:0000313" key="3">
    <source>
        <dbReference type="EMBL" id="QIG81385.1"/>
    </source>
</evidence>
<name>A0A6G6Y8X9_9SPHN</name>
<keyword evidence="2" id="KW-0472">Membrane</keyword>
<accession>A0A6G6Y8X9</accession>
<organism evidence="3 4">
    <name type="scientific">Stakelama tenebrarum</name>
    <dbReference type="NCBI Taxonomy" id="2711215"/>
    <lineage>
        <taxon>Bacteria</taxon>
        <taxon>Pseudomonadati</taxon>
        <taxon>Pseudomonadota</taxon>
        <taxon>Alphaproteobacteria</taxon>
        <taxon>Sphingomonadales</taxon>
        <taxon>Sphingomonadaceae</taxon>
        <taxon>Stakelama</taxon>
    </lineage>
</organism>
<reference evidence="3 4" key="1">
    <citation type="submission" date="2020-02" db="EMBL/GenBank/DDBJ databases">
        <authorList>
            <person name="Zheng R.K."/>
            <person name="Sun C.M."/>
        </authorList>
    </citation>
    <scope>NUCLEOTIDE SEQUENCE [LARGE SCALE GENOMIC DNA]</scope>
    <source>
        <strain evidence="4">zrk23</strain>
    </source>
</reference>
<feature type="compositionally biased region" description="Basic and acidic residues" evidence="1">
    <location>
        <begin position="67"/>
        <end position="79"/>
    </location>
</feature>
<protein>
    <submittedName>
        <fullName evidence="3">Cell envelope biogenesis protein TolA</fullName>
    </submittedName>
</protein>
<gene>
    <name evidence="3" type="ORF">G5C33_17390</name>
</gene>
<feature type="compositionally biased region" description="Low complexity" evidence="1">
    <location>
        <begin position="150"/>
        <end position="165"/>
    </location>
</feature>
<feature type="region of interest" description="Disordered" evidence="1">
    <location>
        <begin position="62"/>
        <end position="169"/>
    </location>
</feature>
<evidence type="ECO:0000256" key="1">
    <source>
        <dbReference type="SAM" id="MobiDB-lite"/>
    </source>
</evidence>
<dbReference type="AlphaFoldDB" id="A0A6G6Y8X9"/>
<keyword evidence="2" id="KW-1133">Transmembrane helix</keyword>
<keyword evidence="4" id="KW-1185">Reference proteome</keyword>
<dbReference type="KEGG" id="spzr:G5C33_17390"/>
<evidence type="ECO:0000313" key="4">
    <source>
        <dbReference type="Proteomes" id="UP000501568"/>
    </source>
</evidence>
<feature type="compositionally biased region" description="Low complexity" evidence="1">
    <location>
        <begin position="97"/>
        <end position="106"/>
    </location>
</feature>